<feature type="region of interest" description="Disordered" evidence="1">
    <location>
        <begin position="1"/>
        <end position="24"/>
    </location>
</feature>
<protein>
    <submittedName>
        <fullName evidence="2">Uncharacterized protein</fullName>
    </submittedName>
</protein>
<evidence type="ECO:0000313" key="2">
    <source>
        <dbReference type="EMBL" id="PNQ99691.1"/>
    </source>
</evidence>
<name>A0A2K1G4I2_9PROT</name>
<gene>
    <name evidence="2" type="ORF">C1S70_06965</name>
</gene>
<reference evidence="2 3" key="1">
    <citation type="submission" date="2018-01" db="EMBL/GenBank/DDBJ databases">
        <title>Whole genome sequence of Azospirillum brasilense REC3 isolated from strawberry roots.</title>
        <authorList>
            <person name="Fontana C.A."/>
            <person name="Salazar S.M."/>
            <person name="Bassi D."/>
            <person name="Puglisi E."/>
            <person name="Lovaisa N.C."/>
            <person name="Toffoli L.M."/>
            <person name="Pedraza R."/>
            <person name="Cocconcelli P.S."/>
        </authorList>
    </citation>
    <scope>NUCLEOTIDE SEQUENCE [LARGE SCALE GENOMIC DNA]</scope>
    <source>
        <strain evidence="2 3">REC3</strain>
        <plasmid evidence="2">p3unnamed</plasmid>
    </source>
</reference>
<organism evidence="2 3">
    <name type="scientific">Azospirillum argentinense</name>
    <dbReference type="NCBI Taxonomy" id="2970906"/>
    <lineage>
        <taxon>Bacteria</taxon>
        <taxon>Pseudomonadati</taxon>
        <taxon>Pseudomonadota</taxon>
        <taxon>Alphaproteobacteria</taxon>
        <taxon>Rhodospirillales</taxon>
        <taxon>Azospirillaceae</taxon>
        <taxon>Azospirillum</taxon>
    </lineage>
</organism>
<evidence type="ECO:0000256" key="1">
    <source>
        <dbReference type="SAM" id="MobiDB-lite"/>
    </source>
</evidence>
<sequence>MRAAVRPAKAHPPHPNPLPGGERGFQMRLPGLWGRLSPRAIRCAVFIADFLSTTSLFGAPQHGQ</sequence>
<dbReference type="AlphaFoldDB" id="A0A2K1G4I2"/>
<geneLocation type="plasmid" evidence="2">
    <name>p3unnamed</name>
</geneLocation>
<dbReference type="EMBL" id="POWG01000005">
    <property type="protein sequence ID" value="PNQ99691.1"/>
    <property type="molecule type" value="Genomic_DNA"/>
</dbReference>
<accession>A0A2K1G4I2</accession>
<keyword evidence="2" id="KW-0614">Plasmid</keyword>
<proteinExistence type="predicted"/>
<evidence type="ECO:0000313" key="3">
    <source>
        <dbReference type="Proteomes" id="UP000236268"/>
    </source>
</evidence>
<dbReference type="Proteomes" id="UP000236268">
    <property type="component" value="Unassembled WGS sequence"/>
</dbReference>
<comment type="caution">
    <text evidence="2">The sequence shown here is derived from an EMBL/GenBank/DDBJ whole genome shotgun (WGS) entry which is preliminary data.</text>
</comment>